<dbReference type="OrthoDB" id="673795at2"/>
<organism evidence="1 2">
    <name type="scientific">Chitinophaga lutea</name>
    <dbReference type="NCBI Taxonomy" id="2488634"/>
    <lineage>
        <taxon>Bacteria</taxon>
        <taxon>Pseudomonadati</taxon>
        <taxon>Bacteroidota</taxon>
        <taxon>Chitinophagia</taxon>
        <taxon>Chitinophagales</taxon>
        <taxon>Chitinophagaceae</taxon>
        <taxon>Chitinophaga</taxon>
    </lineage>
</organism>
<dbReference type="EMBL" id="RPDH01000001">
    <property type="protein sequence ID" value="RPE13180.1"/>
    <property type="molecule type" value="Genomic_DNA"/>
</dbReference>
<keyword evidence="2" id="KW-1185">Reference proteome</keyword>
<dbReference type="AlphaFoldDB" id="A0A3N4QB12"/>
<name>A0A3N4QB12_9BACT</name>
<reference evidence="1 2" key="1">
    <citation type="submission" date="2018-11" db="EMBL/GenBank/DDBJ databases">
        <title>Chitinophaga lutea sp.nov., isolate from arsenic contaminated soil.</title>
        <authorList>
            <person name="Zong Y."/>
        </authorList>
    </citation>
    <scope>NUCLEOTIDE SEQUENCE [LARGE SCALE GENOMIC DNA]</scope>
    <source>
        <strain evidence="1 2">ZY74</strain>
    </source>
</reference>
<evidence type="ECO:0000313" key="2">
    <source>
        <dbReference type="Proteomes" id="UP000278351"/>
    </source>
</evidence>
<evidence type="ECO:0008006" key="3">
    <source>
        <dbReference type="Google" id="ProtNLM"/>
    </source>
</evidence>
<gene>
    <name evidence="1" type="ORF">EGT74_06515</name>
</gene>
<comment type="caution">
    <text evidence="1">The sequence shown here is derived from an EMBL/GenBank/DDBJ whole genome shotgun (WGS) entry which is preliminary data.</text>
</comment>
<sequence length="218" mass="25035">MKAILLILIYACCTGTLRAQTWNEWFRQGKTQRKYLLDQIVLLQTHLQKVKKGYKTLRDGLAVIGDIKNGDFTIHRIFLDKRLRVSPLVKKHAKAAAIVALYAAMTDRYRRWRTELARHPVANARQVDYYYRLTGQLLDDAALLTADLLMILQDGQLAMTDAERISAIDHLYTQAIRHQANLQQFCDQTLQAARYRGQLDAQRPRLQQTISSTSPPGQ</sequence>
<accession>A0A3N4QB12</accession>
<protein>
    <recommendedName>
        <fullName evidence="3">TerB family tellurite resistance protein</fullName>
    </recommendedName>
</protein>
<dbReference type="Proteomes" id="UP000278351">
    <property type="component" value="Unassembled WGS sequence"/>
</dbReference>
<dbReference type="RefSeq" id="WP_123845698.1">
    <property type="nucleotide sequence ID" value="NZ_RPDH01000001.1"/>
</dbReference>
<proteinExistence type="predicted"/>
<evidence type="ECO:0000313" key="1">
    <source>
        <dbReference type="EMBL" id="RPE13180.1"/>
    </source>
</evidence>